<dbReference type="SUPFAM" id="SSF57414">
    <property type="entry name" value="Hairpin loop containing domain-like"/>
    <property type="match status" value="2"/>
</dbReference>
<evidence type="ECO:0008006" key="8">
    <source>
        <dbReference type="Google" id="ProtNLM"/>
    </source>
</evidence>
<keyword evidence="7" id="KW-1185">Reference proteome</keyword>
<dbReference type="InterPro" id="IPR003609">
    <property type="entry name" value="Pan_app"/>
</dbReference>
<dbReference type="STRING" id="6832.A0A553PDB7"/>
<gene>
    <name evidence="6" type="ORF">TCAL_11604</name>
</gene>
<feature type="domain" description="Apple" evidence="4">
    <location>
        <begin position="226"/>
        <end position="307"/>
    </location>
</feature>
<dbReference type="Pfam" id="PF00024">
    <property type="entry name" value="PAN_1"/>
    <property type="match status" value="3"/>
</dbReference>
<evidence type="ECO:0000256" key="2">
    <source>
        <dbReference type="SAM" id="Phobius"/>
    </source>
</evidence>
<accession>A0A553PDB7</accession>
<keyword evidence="2" id="KW-0812">Transmembrane</keyword>
<evidence type="ECO:0000256" key="3">
    <source>
        <dbReference type="SAM" id="SignalP"/>
    </source>
</evidence>
<keyword evidence="2" id="KW-0472">Membrane</keyword>
<sequence length="739" mass="83008">VYFIKMIRINPPRHPHSHSVPLLLTLTLVMLSPGALVRSQNCPTRDVTFELITGYVFTAPEFILDTRPGVLLLEECIEVCRQNVTCASVNYETGLCVLFMASARNNPGSLSRSQFPVFTLFAQKTCVRSARTLCPGRGWIFDRVQDFKMLGFARETRPADTVEDCMAQCLSQITFTCRSANFDTLKLTCEISDMDRHTVNSRNAFFPAIGIDYLENNCAEKPSSVCNFKPIKGQILKTVDSVFANIGSQKECEQLCVSSTYRCHSYDYGDTGTNICRMSHHSSETLRNIREPYLSAAQATTYELTSCFNVSVDCQANYMIAKVHTNRVFNGKIYGKTRPNSCTINVENKLDFELYLGFNDIDCDVKQETPGRFGSDVIIQHHDMIVTGEDVGLKVRCNYNLSNTTIVSDTNLSVKGGLNIAGAENTVVRSPNVTLRVTDRLGLDILSAQVGDALALRFEIVEKESPYEIFVRDLVAMDGLDSSEIVLIDSRGCPTDFSILGAIKEVEGSGKVLQSDFDAFKFPTSDLVQFRALVTPCIPRCDPVQCDVTDYYGKRQTTSSFGRRRRRRRRQIEGQDTGSKSDLMVAGVIRISDKFELASRKEQPDTLEREIIREDTHNVWTPQDSPEHVSCLNTVSFSIGATIFVFVQCVILGAWTYLYYRRERKKSEDSLASSLCSRSSSEDLDPYFVVPIPTHHRPCSDLSLEEHRSSRSQRSKLQHLEHFGPGRSGSFRGVYPRDL</sequence>
<dbReference type="PANTHER" id="PTHR47327:SF2">
    <property type="entry name" value="FI18240P1-RELATED"/>
    <property type="match status" value="1"/>
</dbReference>
<dbReference type="AlphaFoldDB" id="A0A553PDB7"/>
<name>A0A553PDB7_TIGCA</name>
<protein>
    <recommendedName>
        <fullName evidence="8">ZP domain-containing protein</fullName>
    </recommendedName>
</protein>
<evidence type="ECO:0000259" key="5">
    <source>
        <dbReference type="PROSITE" id="PS51034"/>
    </source>
</evidence>
<dbReference type="InterPro" id="IPR001507">
    <property type="entry name" value="ZP_dom"/>
</dbReference>
<dbReference type="SMART" id="SM00473">
    <property type="entry name" value="PAN_AP"/>
    <property type="match status" value="3"/>
</dbReference>
<keyword evidence="2" id="KW-1133">Transmembrane helix</keyword>
<dbReference type="PROSITE" id="PS51034">
    <property type="entry name" value="ZP_2"/>
    <property type="match status" value="1"/>
</dbReference>
<dbReference type="Proteomes" id="UP000318571">
    <property type="component" value="Chromosome 2"/>
</dbReference>
<feature type="chain" id="PRO_5021992955" description="ZP domain-containing protein" evidence="3">
    <location>
        <begin position="40"/>
        <end position="739"/>
    </location>
</feature>
<dbReference type="InterPro" id="IPR052774">
    <property type="entry name" value="Celegans_DevNeuronal_Protein"/>
</dbReference>
<feature type="transmembrane region" description="Helical" evidence="2">
    <location>
        <begin position="635"/>
        <end position="660"/>
    </location>
</feature>
<comment type="caution">
    <text evidence="6">The sequence shown here is derived from an EMBL/GenBank/DDBJ whole genome shotgun (WGS) entry which is preliminary data.</text>
</comment>
<dbReference type="SMART" id="SM00241">
    <property type="entry name" value="ZP"/>
    <property type="match status" value="1"/>
</dbReference>
<feature type="region of interest" description="Disordered" evidence="1">
    <location>
        <begin position="557"/>
        <end position="578"/>
    </location>
</feature>
<dbReference type="CDD" id="cd01099">
    <property type="entry name" value="PAN_AP_HGF"/>
    <property type="match status" value="1"/>
</dbReference>
<keyword evidence="3" id="KW-0732">Signal</keyword>
<dbReference type="PANTHER" id="PTHR47327">
    <property type="entry name" value="FI18240P1-RELATED"/>
    <property type="match status" value="1"/>
</dbReference>
<dbReference type="OMA" id="RNIREPY"/>
<dbReference type="EMBL" id="VCGU01000005">
    <property type="protein sequence ID" value="TRY75675.1"/>
    <property type="molecule type" value="Genomic_DNA"/>
</dbReference>
<evidence type="ECO:0000259" key="4">
    <source>
        <dbReference type="PROSITE" id="PS50948"/>
    </source>
</evidence>
<dbReference type="GO" id="GO:0009653">
    <property type="term" value="P:anatomical structure morphogenesis"/>
    <property type="evidence" value="ECO:0007669"/>
    <property type="project" value="TreeGrafter"/>
</dbReference>
<evidence type="ECO:0000313" key="6">
    <source>
        <dbReference type="EMBL" id="TRY75675.1"/>
    </source>
</evidence>
<proteinExistence type="predicted"/>
<feature type="signal peptide" evidence="3">
    <location>
        <begin position="1"/>
        <end position="39"/>
    </location>
</feature>
<evidence type="ECO:0000256" key="1">
    <source>
        <dbReference type="SAM" id="MobiDB-lite"/>
    </source>
</evidence>
<evidence type="ECO:0000313" key="7">
    <source>
        <dbReference type="Proteomes" id="UP000318571"/>
    </source>
</evidence>
<feature type="non-terminal residue" evidence="6">
    <location>
        <position position="1"/>
    </location>
</feature>
<feature type="domain" description="Apple" evidence="4">
    <location>
        <begin position="134"/>
        <end position="218"/>
    </location>
</feature>
<organism evidence="6 7">
    <name type="scientific">Tigriopus californicus</name>
    <name type="common">Marine copepod</name>
    <dbReference type="NCBI Taxonomy" id="6832"/>
    <lineage>
        <taxon>Eukaryota</taxon>
        <taxon>Metazoa</taxon>
        <taxon>Ecdysozoa</taxon>
        <taxon>Arthropoda</taxon>
        <taxon>Crustacea</taxon>
        <taxon>Multicrustacea</taxon>
        <taxon>Hexanauplia</taxon>
        <taxon>Copepoda</taxon>
        <taxon>Harpacticoida</taxon>
        <taxon>Harpacticidae</taxon>
        <taxon>Tigriopus</taxon>
    </lineage>
</organism>
<reference evidence="6 7" key="1">
    <citation type="journal article" date="2018" name="Nat. Ecol. Evol.">
        <title>Genomic signatures of mitonuclear coevolution across populations of Tigriopus californicus.</title>
        <authorList>
            <person name="Barreto F.S."/>
            <person name="Watson E.T."/>
            <person name="Lima T.G."/>
            <person name="Willett C.S."/>
            <person name="Edmands S."/>
            <person name="Li W."/>
            <person name="Burton R.S."/>
        </authorList>
    </citation>
    <scope>NUCLEOTIDE SEQUENCE [LARGE SCALE GENOMIC DNA]</scope>
    <source>
        <strain evidence="6 7">San Diego</strain>
    </source>
</reference>
<dbReference type="PROSITE" id="PS50948">
    <property type="entry name" value="PAN"/>
    <property type="match status" value="3"/>
</dbReference>
<feature type="domain" description="ZP" evidence="5">
    <location>
        <begin position="313"/>
        <end position="553"/>
    </location>
</feature>
<dbReference type="Gene3D" id="3.50.4.10">
    <property type="entry name" value="Hepatocyte Growth Factor"/>
    <property type="match status" value="2"/>
</dbReference>
<feature type="domain" description="Apple" evidence="4">
    <location>
        <begin position="42"/>
        <end position="126"/>
    </location>
</feature>